<evidence type="ECO:0000256" key="2">
    <source>
        <dbReference type="ARBA" id="ARBA00022679"/>
    </source>
</evidence>
<evidence type="ECO:0000256" key="5">
    <source>
        <dbReference type="ARBA" id="ARBA00022840"/>
    </source>
</evidence>
<feature type="domain" description="RdRp catalytic" evidence="8">
    <location>
        <begin position="4581"/>
        <end position="4694"/>
    </location>
</feature>
<dbReference type="CDD" id="cd23255">
    <property type="entry name" value="Endornaviridae_RdRp"/>
    <property type="match status" value="1"/>
</dbReference>
<dbReference type="GO" id="GO:0016787">
    <property type="term" value="F:hydrolase activity"/>
    <property type="evidence" value="ECO:0007669"/>
    <property type="project" value="UniProtKB-KW"/>
</dbReference>
<proteinExistence type="predicted"/>
<evidence type="ECO:0000256" key="7">
    <source>
        <dbReference type="SAM" id="MobiDB-lite"/>
    </source>
</evidence>
<dbReference type="GO" id="GO:0006351">
    <property type="term" value="P:DNA-templated transcription"/>
    <property type="evidence" value="ECO:0007669"/>
    <property type="project" value="InterPro"/>
</dbReference>
<dbReference type="Pfam" id="PF01443">
    <property type="entry name" value="Viral_helicase1"/>
    <property type="match status" value="1"/>
</dbReference>
<dbReference type="SUPFAM" id="SSF52540">
    <property type="entry name" value="P-loop containing nucleoside triphosphate hydrolases"/>
    <property type="match status" value="1"/>
</dbReference>
<evidence type="ECO:0000259" key="8">
    <source>
        <dbReference type="PROSITE" id="PS50507"/>
    </source>
</evidence>
<sequence length="4841" mass="550711">MATSTHTQLPPRGSQTPASGGNGPTLRRASSLQELKKGVKLHNRHSSDDGVAYNQTRQRITKVSLKFTKVPVERQLQLAAVHSGIDQTNRGKFKLHNTLTRNIPKQIETTPPVLESKVELDPETVANCWTDLYYWRTISFRNKKVNLRNKQVTEVIKKAESTPAHLGSVIKYAFEQGGGYYRGPPQEVDGFMIQKKIEYNFRDDDHSDRMMLKITEITDNITHLESFKYCATQQEADELKSDHVSLRQAYQAVMEHESSMPKTEPMTLEQAKEKVDREHSEWLEQCHAELTFNVRPCVPLTNKNFIDRYNPTKKLGVSGSYLLRNKFFDQMEFLTDDANSKEYISAISSHDNRVVNNTWARNEFTFLKTTTPSNLLNKQAVQDLEDIVLTTDVVSAEDDTFRFLLDVCLCYSYLNCNPKLLTLSDEVSNRVRVQPYFKPVDAVQKHTLISLDPALEDAFTHNLTFIIGPVIGSDSEGYLPSKVGYYKTDNGQCIYSFGSSSITKTTTWFTKMLAGDNTHEKDGKLLHVVSRKVFDAMQVMVISPLYTKVTKLHHSNERVVRLPLLQPTSLWTTGVPIFKTVELKLNLTLLNRLINKNLTGKVGTDLLMEYGMALSWYSYNKRGVEISDAKLDPMDIKLHVYICQVLIRRQALRSQLESIAFKTGLNSVVLSTIAAIFEHNMNLNDIQNLDNSPALLKIIDLLKTPNVMSLTGEEMAVWDSIDVWTVNPTITTVVQHKKRSCTCHYSCELPLTEWICTCCNYQTATNDGGLCECCDHTVQCMHEIRPDNHIAGNVNCKCCNLKSEFEYCQDCTLTPLPNTLLTGVNPNQMAQRARKYNTRPKPDWPTLDEGQLLGRPSTGPSKGRKDPKVAETSREANTEPFKLELNSAELVTCLEEYAVLVTMGEMTLEDILPEREDKLSVIPFVIEKHIMEDVTNFEILDFEQATGFDDCGINCVRHYVGMDYSSTITKRVTSRTRDMDAHSLATLLNAYERNACIIEPAGVTFTRYDDSPKFAVIIHSTLCKDEDGKSDLDHWVVGHVRRIDMKNVDNYCYPMSNMSQYHSRSIATFGRKYSDLTPEEKLQVSFNVANDNQIKPSNLLDKFEFKDGWFRNGSKHDFKTGHFNFKIPEELHEIFFTFTRSFERGEVDDSLYSTWDDATHNLNLEANVTNAIRDCLLSIVQGVSNPIKFCRSTKVTIKSAGVNKYLDVSDTTLKNGDMILLLEQGVYKPKFITVSGTKVHLASTGKINNVVTFLTPKASFMSTIMKLYALLKPKISEDRLNQLIKQATLVYGYGGCGKTTFAAKFLQENDFKKPLAVACSSGGVESLKTKLFGVTPKSFELASYTLDNNDDCLIIDEASLIKAWELCLVCGSNVQKLVILGDTNQIPAIDLTASPGARKLINLLDWSIEHCDNKEYRNYTYRFNGPLVQELKLNPSMKDLEGKGELSTEFTTKWMQNADTEEVVQYFSECNVILCHYNQHVTKLKKMFLTGGIKEITTIHRYQGKEAPIVGVFQCPLGRGTEDLQLNYNYNVSAVTRATKKMKWLTVQNYSSSTPLHQRIGEKYGKSKIEFAFNLRTNEQIFEGVSGLAQPANHKVSWQEVIDSVGQGILPEQTVQNPINKTSLNRILKHFTPVGHVISTTGEIGSEKITFKVGWINKVVDLNDLEASPVPRQYHSNFLSAVSHSRLIDLEDEDFDYVLNVQGKYRVRMISYVAKVYQANGKSFTIHFPCEATILLEDTSCAACGAITFLDNRGAVLAKISKDYMTKDARTVTGPMANEFFEAMCSEDWKMLPEKFDDEKLSRAILAERINTWMKDVPNVLKNGGKWMYYDQYDNEVLAQQILTTINLKVRTTKVDNMDWYCFKKKGITNSKISYISDGKRTVVKAKLGTSLMDYIYLSLCEMYKHYNVNKFLPSLVTSFYMQRFGALDRDRLPGMVESIEWHKTHKTSTYYNLLSRMGKLKISSLRNKTQLMQIPTDVSSAMQHVHSKLEYNELNYSTMGDGPEQASDCLSAYVVSNSHMGETVSFRLNTTYVSFAVGRDCKNAPLFDSKMLGSYSTMLNMTYDRMLTNKLKHTPVGEEYNRLKQELELKNQWCGIEDTEIVVTGPGAIQDFKTLKSLTKNYMTIYFWLPHKKIVNNGQIFLHHKNSQISYQVHERLLNAIERGLTVMADGRVFKIHTVKTFDGLTLFRIHYNDELKWCTPWEQTTGKVRLTMPSLVLDPVAIMQKRSILETNTETYDLTVLGNLRRRLLRPGTTFDDLLVQARTLLNTAQFSTTSIFQKYNMDVAAMRRHAVCAMMIHEYENRSLMFLQSDSLSQDFKIGGLRLLGELFKLIIPTVDVSQALQAIPDDQLVKLTSGMASVLKQMEKLKPVLLHGRKGFVYDFDYNLLSMSSKLMAFIRQKQVEIDTRKHGPLELVVLAGCKNCQDKRDIINGLGLIVVNVSKPKANHMVCRFADCRHEHARELEMETTMNVTPCHIDYDGEPFSLLPDDEVLKIIKEIDTTQQNHFNWEIQNAIMLGRNFEVKLKYDQPVYVFQSSGVVATNSRGSVVSVELPAVKDIRAISANYNKNKLRVTNRLAYESLKYSTPWNNDITSVTDSAIYHYTRRLYDGTVFNEHGMQMDEGVYLTHAPWLFRKLKPRSVFNWGFKFEEEKHPGQIFKIGDLDGSNVQVLYNSLMQDGAIVDAMDVFSDEKKITHEVGQSYFELPNHSGFVNPDMIILSQDKLRRTENSFYHCPTCRLVFSTVSFCPYYRCENNHPVILVGHPLGMSSEFMTMLVQDTSHQVFPDEDPEVSEQLFNLHQDTLDHNAKQIFNTWQTAVSTINRTVGAEMLKDTIDLNQSNDPSKTLGHMVHTFTIFRNKSNLKVNGYLTMKDYKWIRDTHHKHWYQDAETWDPKKDMLPIKMNDIVAGQVCGSGFTLNAYGKLHYSGIGGQENFFCHMVMLSQLYRNPWILNSCPRGFELSGLEYSDYSCCTGYRKQVEMNTNDDLDDMFEERSSRDNATLNNRSGRSFALILAKSYDGLMCYGLAVNSWNMCRPFIGNYHHGSKANDAPLEIDTCIPVPGASRFKDHFTSWQGVYDNWTSLRISPSYPIEGSMFLPKGAEGCEAFGAVKEMLDMNSNGRLNVGWINKSKCRHPYKYQGDDRTWPVCNDKPCIAKLMVNNLHSKVYVASEFGKVEGLVIPTVNTVNVISKLSGGKIRQNDPDAQWYNRYMGMPVVGHFYVKVEKQGSESPSEDGSSDHERGPGDDQDGEEPGDSWPFDDDSGVGEPKGGESDQPTNKEGEGEGDAEQSLMPGTWQEAGVVESDETIHPARSKRLSTMSSTTNAELEALAVEPIEWDIEDEQLVQSTEIPSINTEAEDPSYKFDEPTETDENQLTNKNNAHFIKVIGALKDDELAELPEWYNEQNFFLSGKPIEIWTNPVLSARISSGKDLTSSNIHWISQKFTKGLKLDVTTVQSLQRLKSRINKMNFTGKDTIHIYSMHEGIAERNPAKVPGRHVCFTTQVEKYRQRGFEVIPLAAEPGRLGANLRLIFAHLVDDYKYIIPHGGRVNTHGIWVERVIGTILKQGEVTQNSSVSAWSTANTYMDGFIFTKNWNTKSAECINANISYWSIYGIDEAKVQWFDVKQAYINKTMLLPYSNVLINPELRKFNESLHKMPIPDECYNWDDLPMKYVNKSTYSASNVKLAWHHDGNVFMKETRGYTVSKDSEFEQWFEERFSKNALPPRENFGLKIKNTCNKKFTFKVNEKEIEFLHVPSTIEHCVAECFDYHMKEHRTDIRFDDVKDQVPFKALMNQQDIERVAYGLGVNLDVNFGINGWSVRYNDGPVLQLTLTSGLEGIGHCQVTKYERTNLIEENISFLGLLPDVREKLSEFEEEDRAVEAYFNDEGEVPNKLLSSEYLNAKQRLAGRIDLMMQRSNKIIECKAIRVKGTNYLRLANGVPGQLLLFRSEQGMEACLAKELDGKIYARVVGDGIHEWCIFTGATVRAKQAFKKTIKVQTKTFLTMADKQFALNNNLGEVGAEVGDHGDTWMLRNFDNRRHHNFDYRAGFYERVPDRIEIIGKRLSKLRISKEKCQIFRDNEGPYVPIIRDGFMSLRSNLPYLSDEVLRLICDRMLNDPKDIVDFCQREKLNAHLVDVVVALGMQLNELITSKGTKSVETDVSSDTLNENTVLMTLIGKKYPEGNYRVKVDVINYDRLCHPNLEDWMAMNTLKPNLIYSVEEGLIMHINIKGRGFMDYSLKTNVSVKVDEGVVDRHNTIEELSKPKPTHDVGKLDPEVVKNVHSVATLNNLIYNDQSDEMTIMTEKSGDTENRQSTVLYGVGSTSDPINGEPYRIITDAATMNYWDDETAMVEGTIDFPRTNIKLQSREEFVGYRKVRKHVMVNYPSHSQPAFTKRSFAGLQAVTDLFGSVLNVRQVEHNPKEDADLFERTYFKKGAKAALPNIGLNPEKIKEWLAARPDYIKISADLMDMLTSGMDIRGLDKVNVHMKLESRMKDSLVELEKLLTAEGESRHDGWNKMPGTIEEQRVRLIVWQRKGIAAIFSPFFMEIKDNLKRVLIDNVVYVDGLTPQQIGARLNQVGSKNVKFAEDDLKKQDRQTDDTLIDTEMEIYKKLAGNPSIINLWRNVHRHWRAKGVGVKFVGNAARHTGQATTAIGNAIVNLMVKRRLVAELSKELKLMMVLGDDNIILTTGSITEEQISLNSARHFNMVSEPMVSKYCGGFLRMVVFGNNVESLSCGPDVIRLRRRFEVMNGVSEANAENIMARTASYCMMLGDLKPVRDLVNELKLPVELSMWYDWAGLCNATAIKYKCTPEYVETELAELIKMMRERTVFTKEFLHAVSKNV</sequence>
<evidence type="ECO:0000313" key="9">
    <source>
        <dbReference type="EMBL" id="WWD77352.1"/>
    </source>
</evidence>
<organism evidence="9">
    <name type="scientific">Rhizoctonia solani endornavirus 9</name>
    <dbReference type="NCBI Taxonomy" id="2818407"/>
    <lineage>
        <taxon>Viruses</taxon>
        <taxon>Riboviria</taxon>
        <taxon>Orthornavirae</taxon>
        <taxon>Kitrinoviricota</taxon>
        <taxon>Alsuviricetes</taxon>
        <taxon>Martellivirales</taxon>
        <taxon>Endornaviridae</taxon>
    </lineage>
</organism>
<dbReference type="GO" id="GO:0005524">
    <property type="term" value="F:ATP binding"/>
    <property type="evidence" value="ECO:0007669"/>
    <property type="project" value="UniProtKB-KW"/>
</dbReference>
<dbReference type="GO" id="GO:0039694">
    <property type="term" value="P:viral RNA genome replication"/>
    <property type="evidence" value="ECO:0007669"/>
    <property type="project" value="InterPro"/>
</dbReference>
<feature type="region of interest" description="Disordered" evidence="7">
    <location>
        <begin position="3353"/>
        <end position="3372"/>
    </location>
</feature>
<dbReference type="GO" id="GO:0003968">
    <property type="term" value="F:RNA-directed RNA polymerase activity"/>
    <property type="evidence" value="ECO:0007669"/>
    <property type="project" value="UniProtKB-KW"/>
</dbReference>
<feature type="compositionally biased region" description="Acidic residues" evidence="7">
    <location>
        <begin position="3245"/>
        <end position="3263"/>
    </location>
</feature>
<feature type="compositionally biased region" description="Polar residues" evidence="7">
    <location>
        <begin position="1"/>
        <end position="19"/>
    </location>
</feature>
<dbReference type="InterPro" id="IPR043502">
    <property type="entry name" value="DNA/RNA_pol_sf"/>
</dbReference>
<reference evidence="9" key="1">
    <citation type="submission" date="2021-02" db="EMBL/GenBank/DDBJ databases">
        <authorList>
            <person name="Urzo M.L.R."/>
            <person name="Kondo H."/>
            <person name="Guinto T.D."/>
            <person name="Cope A.E."/>
            <person name="Budot B.O."/>
            <person name="Suzuki N."/>
        </authorList>
    </citation>
    <scope>NUCLEOTIDE SEQUENCE</scope>
    <source>
        <strain evidence="9">Tar-Rs-3</strain>
    </source>
</reference>
<keyword evidence="3" id="KW-0548">Nucleotidyltransferase</keyword>
<dbReference type="InterPro" id="IPR027351">
    <property type="entry name" value="(+)RNA_virus_helicase_core_dom"/>
</dbReference>
<name>A0AAU6NDL9_9VIRU</name>
<evidence type="ECO:0000256" key="1">
    <source>
        <dbReference type="ARBA" id="ARBA00022484"/>
    </source>
</evidence>
<evidence type="ECO:0000256" key="6">
    <source>
        <dbReference type="ARBA" id="ARBA00022953"/>
    </source>
</evidence>
<evidence type="ECO:0000256" key="3">
    <source>
        <dbReference type="ARBA" id="ARBA00022695"/>
    </source>
</evidence>
<dbReference type="SUPFAM" id="SSF56672">
    <property type="entry name" value="DNA/RNA polymerases"/>
    <property type="match status" value="1"/>
</dbReference>
<protein>
    <submittedName>
        <fullName evidence="9">Polyprotein</fullName>
    </submittedName>
</protein>
<feature type="region of interest" description="Disordered" evidence="7">
    <location>
        <begin position="830"/>
        <end position="877"/>
    </location>
</feature>
<feature type="compositionally biased region" description="Basic and acidic residues" evidence="7">
    <location>
        <begin position="3268"/>
        <end position="3281"/>
    </location>
</feature>
<keyword evidence="6" id="KW-0693">Viral RNA replication</keyword>
<feature type="region of interest" description="Disordered" evidence="7">
    <location>
        <begin position="1"/>
        <end position="26"/>
    </location>
</feature>
<dbReference type="PROSITE" id="PS50507">
    <property type="entry name" value="RDRP_SSRNA_POS"/>
    <property type="match status" value="1"/>
</dbReference>
<keyword evidence="5" id="KW-0067">ATP-binding</keyword>
<dbReference type="GO" id="GO:0003723">
    <property type="term" value="F:RNA binding"/>
    <property type="evidence" value="ECO:0007669"/>
    <property type="project" value="InterPro"/>
</dbReference>
<accession>A0AAU6NDL9</accession>
<dbReference type="Pfam" id="PF00978">
    <property type="entry name" value="RdRP_2"/>
    <property type="match status" value="1"/>
</dbReference>
<dbReference type="InterPro" id="IPR001788">
    <property type="entry name" value="RNA-dep_RNA_pol_alsuvir"/>
</dbReference>
<dbReference type="EMBL" id="MW574438">
    <property type="protein sequence ID" value="WWD77352.1"/>
    <property type="molecule type" value="Genomic_RNA"/>
</dbReference>
<dbReference type="Gene3D" id="3.40.50.300">
    <property type="entry name" value="P-loop containing nucleotide triphosphate hydrolases"/>
    <property type="match status" value="2"/>
</dbReference>
<keyword evidence="5" id="KW-0547">Nucleotide-binding</keyword>
<evidence type="ECO:0000256" key="4">
    <source>
        <dbReference type="ARBA" id="ARBA00022801"/>
    </source>
</evidence>
<keyword evidence="2" id="KW-0808">Transferase</keyword>
<dbReference type="InterPro" id="IPR007094">
    <property type="entry name" value="RNA-dir_pol_PSvirus"/>
</dbReference>
<keyword evidence="1" id="KW-0696">RNA-directed RNA polymerase</keyword>
<dbReference type="InterPro" id="IPR027417">
    <property type="entry name" value="P-loop_NTPase"/>
</dbReference>
<feature type="region of interest" description="Disordered" evidence="7">
    <location>
        <begin position="3225"/>
        <end position="3291"/>
    </location>
</feature>
<keyword evidence="4" id="KW-0378">Hydrolase</keyword>
<feature type="compositionally biased region" description="Basic and acidic residues" evidence="7">
    <location>
        <begin position="863"/>
        <end position="877"/>
    </location>
</feature>